<gene>
    <name evidence="1" type="ORF">F4820DRAFT_330838</name>
</gene>
<proteinExistence type="predicted"/>
<sequence length="153" mass="17343">MSGTSEILLAARQRISKTTHKMVNEKTGCYGLTVQDTPDSRANITIHHGVRCNCLDVHLLHLHQQAQVAYKQNNVKRGRRDDLIVAVKLRLPNIGLADIGLTVKIPQPRKKVSPEEAGSHPLRVVEELSSGQLLIEEWDSVEAWQNRKIWKDW</sequence>
<dbReference type="EMBL" id="MU393484">
    <property type="protein sequence ID" value="KAI4864596.1"/>
    <property type="molecule type" value="Genomic_DNA"/>
</dbReference>
<keyword evidence="2" id="KW-1185">Reference proteome</keyword>
<comment type="caution">
    <text evidence="1">The sequence shown here is derived from an EMBL/GenBank/DDBJ whole genome shotgun (WGS) entry which is preliminary data.</text>
</comment>
<organism evidence="1 2">
    <name type="scientific">Hypoxylon rubiginosum</name>
    <dbReference type="NCBI Taxonomy" id="110542"/>
    <lineage>
        <taxon>Eukaryota</taxon>
        <taxon>Fungi</taxon>
        <taxon>Dikarya</taxon>
        <taxon>Ascomycota</taxon>
        <taxon>Pezizomycotina</taxon>
        <taxon>Sordariomycetes</taxon>
        <taxon>Xylariomycetidae</taxon>
        <taxon>Xylariales</taxon>
        <taxon>Hypoxylaceae</taxon>
        <taxon>Hypoxylon</taxon>
    </lineage>
</organism>
<name>A0ACB9YZU6_9PEZI</name>
<dbReference type="Proteomes" id="UP001497700">
    <property type="component" value="Unassembled WGS sequence"/>
</dbReference>
<reference evidence="1 2" key="1">
    <citation type="journal article" date="2022" name="New Phytol.">
        <title>Ecological generalism drives hyperdiversity of secondary metabolite gene clusters in xylarialean endophytes.</title>
        <authorList>
            <person name="Franco M.E.E."/>
            <person name="Wisecaver J.H."/>
            <person name="Arnold A.E."/>
            <person name="Ju Y.M."/>
            <person name="Slot J.C."/>
            <person name="Ahrendt S."/>
            <person name="Moore L.P."/>
            <person name="Eastman K.E."/>
            <person name="Scott K."/>
            <person name="Konkel Z."/>
            <person name="Mondo S.J."/>
            <person name="Kuo A."/>
            <person name="Hayes R.D."/>
            <person name="Haridas S."/>
            <person name="Andreopoulos B."/>
            <person name="Riley R."/>
            <person name="LaButti K."/>
            <person name="Pangilinan J."/>
            <person name="Lipzen A."/>
            <person name="Amirebrahimi M."/>
            <person name="Yan J."/>
            <person name="Adam C."/>
            <person name="Keymanesh K."/>
            <person name="Ng V."/>
            <person name="Louie K."/>
            <person name="Northen T."/>
            <person name="Drula E."/>
            <person name="Henrissat B."/>
            <person name="Hsieh H.M."/>
            <person name="Youens-Clark K."/>
            <person name="Lutzoni F."/>
            <person name="Miadlikowska J."/>
            <person name="Eastwood D.C."/>
            <person name="Hamelin R.C."/>
            <person name="Grigoriev I.V."/>
            <person name="U'Ren J.M."/>
        </authorList>
    </citation>
    <scope>NUCLEOTIDE SEQUENCE [LARGE SCALE GENOMIC DNA]</scope>
    <source>
        <strain evidence="1 2">CBS 119005</strain>
    </source>
</reference>
<protein>
    <submittedName>
        <fullName evidence="1">Uncharacterized protein</fullName>
    </submittedName>
</protein>
<evidence type="ECO:0000313" key="1">
    <source>
        <dbReference type="EMBL" id="KAI4864596.1"/>
    </source>
</evidence>
<evidence type="ECO:0000313" key="2">
    <source>
        <dbReference type="Proteomes" id="UP001497700"/>
    </source>
</evidence>
<accession>A0ACB9YZU6</accession>